<dbReference type="Pfam" id="PF13189">
    <property type="entry name" value="Cytidylate_kin2"/>
    <property type="match status" value="1"/>
</dbReference>
<evidence type="ECO:0000256" key="3">
    <source>
        <dbReference type="ARBA" id="ARBA00022490"/>
    </source>
</evidence>
<dbReference type="GeneID" id="25401749"/>
<comment type="similarity">
    <text evidence="2 10">Belongs to the cytidylate kinase family. Type 2 subfamily.</text>
</comment>
<sequence>MPCVVIAVSGTPGSGKTTYSRFISEYYGLRYVSSGHLFREIARERGIDFLQLHREAEKNMEIDMMIDQKAIIEALYGGVVVEGHLAVWVLKDIAHIKVIFDAPREVRAERIAKRDGISFEEALEEIIQREKSNYERALKYYGLNIRDYSVADLVVSTQHLPPEAIKRVVSTYIDAYREKYPQLFA</sequence>
<dbReference type="HOGENOM" id="CLU_079959_1_0_2"/>
<name>A0A0F7FIX5_9CREN</name>
<dbReference type="GO" id="GO:0006220">
    <property type="term" value="P:pyrimidine nucleotide metabolic process"/>
    <property type="evidence" value="ECO:0007669"/>
    <property type="project" value="UniProtKB-UniRule"/>
</dbReference>
<dbReference type="GO" id="GO:0005737">
    <property type="term" value="C:cytoplasm"/>
    <property type="evidence" value="ECO:0007669"/>
    <property type="project" value="UniProtKB-SubCell"/>
</dbReference>
<dbReference type="AlphaFoldDB" id="A0A0F7FIX5"/>
<evidence type="ECO:0000256" key="5">
    <source>
        <dbReference type="ARBA" id="ARBA00022741"/>
    </source>
</evidence>
<keyword evidence="3 10" id="KW-0963">Cytoplasm</keyword>
<dbReference type="KEGG" id="thf:MA03_05920"/>
<evidence type="ECO:0000256" key="4">
    <source>
        <dbReference type="ARBA" id="ARBA00022679"/>
    </source>
</evidence>
<evidence type="ECO:0000256" key="6">
    <source>
        <dbReference type="ARBA" id="ARBA00022777"/>
    </source>
</evidence>
<dbReference type="NCBIfam" id="TIGR02173">
    <property type="entry name" value="cyt_kin_arch"/>
    <property type="match status" value="1"/>
</dbReference>
<comment type="catalytic activity">
    <reaction evidence="8 10">
        <text>dCMP + ATP = dCDP + ADP</text>
        <dbReference type="Rhea" id="RHEA:25094"/>
        <dbReference type="ChEBI" id="CHEBI:30616"/>
        <dbReference type="ChEBI" id="CHEBI:57566"/>
        <dbReference type="ChEBI" id="CHEBI:58593"/>
        <dbReference type="ChEBI" id="CHEBI:456216"/>
        <dbReference type="EC" id="2.7.4.25"/>
    </reaction>
</comment>
<proteinExistence type="inferred from homology"/>
<dbReference type="HAMAP" id="MF_00239">
    <property type="entry name" value="Cytidyl_kinase_type2"/>
    <property type="match status" value="1"/>
</dbReference>
<dbReference type="CDD" id="cd02020">
    <property type="entry name" value="CMPK"/>
    <property type="match status" value="1"/>
</dbReference>
<dbReference type="RefSeq" id="WP_052884381.1">
    <property type="nucleotide sequence ID" value="NZ_CP009961.1"/>
</dbReference>
<keyword evidence="7 10" id="KW-0067">ATP-binding</keyword>
<evidence type="ECO:0000256" key="7">
    <source>
        <dbReference type="ARBA" id="ARBA00022840"/>
    </source>
</evidence>
<reference evidence="11 12" key="1">
    <citation type="journal article" date="2015" name="Stand. Genomic Sci.">
        <title>Complete genome sequence of and proposal of Thermofilum uzonense sp. nov. a novel hyperthermophilic crenarchaeon and emended description of the genus Thermofilum.</title>
        <authorList>
            <person name="Toshchakov S.V."/>
            <person name="Korzhenkov A.A."/>
            <person name="Samarov N.I."/>
            <person name="Mazunin I.O."/>
            <person name="Mozhey O.I."/>
            <person name="Shmyr I.S."/>
            <person name="Derbikova K.S."/>
            <person name="Taranov E.A."/>
            <person name="Dominova I.N."/>
            <person name="Bonch-Osmolovskaya E.A."/>
            <person name="Patrushev M.V."/>
            <person name="Podosokorskaya O.A."/>
            <person name="Kublanov I.V."/>
        </authorList>
    </citation>
    <scope>NUCLEOTIDE SEQUENCE [LARGE SCALE GENOMIC DNA]</scope>
    <source>
        <strain evidence="11 12">1807-2</strain>
    </source>
</reference>
<gene>
    <name evidence="10" type="primary">cmk</name>
    <name evidence="11" type="ORF">MA03_05920</name>
</gene>
<dbReference type="Proteomes" id="UP000067434">
    <property type="component" value="Chromosome"/>
</dbReference>
<dbReference type="InterPro" id="IPR011994">
    <property type="entry name" value="Cytidylate_kinase_dom"/>
</dbReference>
<dbReference type="OrthoDB" id="31096at2157"/>
<evidence type="ECO:0000256" key="9">
    <source>
        <dbReference type="ARBA" id="ARBA00048478"/>
    </source>
</evidence>
<evidence type="ECO:0000313" key="11">
    <source>
        <dbReference type="EMBL" id="AKG38884.1"/>
    </source>
</evidence>
<feature type="binding site" evidence="10">
    <location>
        <begin position="10"/>
        <end position="18"/>
    </location>
    <ligand>
        <name>ATP</name>
        <dbReference type="ChEBI" id="CHEBI:30616"/>
    </ligand>
</feature>
<dbReference type="SUPFAM" id="SSF52540">
    <property type="entry name" value="P-loop containing nucleoside triphosphate hydrolases"/>
    <property type="match status" value="1"/>
</dbReference>
<protein>
    <recommendedName>
        <fullName evidence="10">Cytidylate kinase</fullName>
        <shortName evidence="10">CK</shortName>
        <ecNumber evidence="10">2.7.4.25</ecNumber>
    </recommendedName>
    <alternativeName>
        <fullName evidence="10">Cytidine monophosphate kinase</fullName>
        <shortName evidence="10">CMP kinase</shortName>
    </alternativeName>
</protein>
<organism evidence="11 12">
    <name type="scientific">Infirmifilum uzonense</name>
    <dbReference type="NCBI Taxonomy" id="1550241"/>
    <lineage>
        <taxon>Archaea</taxon>
        <taxon>Thermoproteota</taxon>
        <taxon>Thermoprotei</taxon>
        <taxon>Thermofilales</taxon>
        <taxon>Thermofilaceae</taxon>
        <taxon>Infirmifilum</taxon>
    </lineage>
</organism>
<evidence type="ECO:0000256" key="10">
    <source>
        <dbReference type="HAMAP-Rule" id="MF_00239"/>
    </source>
</evidence>
<keyword evidence="12" id="KW-1185">Reference proteome</keyword>
<comment type="catalytic activity">
    <reaction evidence="9 10">
        <text>CMP + ATP = CDP + ADP</text>
        <dbReference type="Rhea" id="RHEA:11600"/>
        <dbReference type="ChEBI" id="CHEBI:30616"/>
        <dbReference type="ChEBI" id="CHEBI:58069"/>
        <dbReference type="ChEBI" id="CHEBI:60377"/>
        <dbReference type="ChEBI" id="CHEBI:456216"/>
        <dbReference type="EC" id="2.7.4.25"/>
    </reaction>
</comment>
<dbReference type="Gene3D" id="3.40.50.300">
    <property type="entry name" value="P-loop containing nucleotide triphosphate hydrolases"/>
    <property type="match status" value="1"/>
</dbReference>
<dbReference type="InterPro" id="IPR027417">
    <property type="entry name" value="P-loop_NTPase"/>
</dbReference>
<evidence type="ECO:0000313" key="12">
    <source>
        <dbReference type="Proteomes" id="UP000067434"/>
    </source>
</evidence>
<dbReference type="InterPro" id="IPR011892">
    <property type="entry name" value="Cyt_kin_arch"/>
</dbReference>
<dbReference type="EC" id="2.7.4.25" evidence="10"/>
<evidence type="ECO:0000256" key="1">
    <source>
        <dbReference type="ARBA" id="ARBA00004496"/>
    </source>
</evidence>
<dbReference type="EMBL" id="CP009961">
    <property type="protein sequence ID" value="AKG38884.1"/>
    <property type="molecule type" value="Genomic_DNA"/>
</dbReference>
<keyword evidence="5 10" id="KW-0547">Nucleotide-binding</keyword>
<evidence type="ECO:0000256" key="2">
    <source>
        <dbReference type="ARBA" id="ARBA00011005"/>
    </source>
</evidence>
<keyword evidence="4 10" id="KW-0808">Transferase</keyword>
<comment type="subcellular location">
    <subcellularLocation>
        <location evidence="1 10">Cytoplasm</location>
    </subcellularLocation>
</comment>
<evidence type="ECO:0000256" key="8">
    <source>
        <dbReference type="ARBA" id="ARBA00047615"/>
    </source>
</evidence>
<dbReference type="GO" id="GO:0036430">
    <property type="term" value="F:CMP kinase activity"/>
    <property type="evidence" value="ECO:0007669"/>
    <property type="project" value="RHEA"/>
</dbReference>
<dbReference type="GO" id="GO:0005524">
    <property type="term" value="F:ATP binding"/>
    <property type="evidence" value="ECO:0007669"/>
    <property type="project" value="UniProtKB-UniRule"/>
</dbReference>
<dbReference type="GO" id="GO:0036431">
    <property type="term" value="F:dCMP kinase activity"/>
    <property type="evidence" value="ECO:0007669"/>
    <property type="project" value="InterPro"/>
</dbReference>
<dbReference type="PATRIC" id="fig|1550241.5.peg.1238"/>
<keyword evidence="6 10" id="KW-0418">Kinase</keyword>
<dbReference type="STRING" id="1550241.MA03_05920"/>
<accession>A0A0F7FIX5</accession>